<dbReference type="Proteomes" id="UP000250266">
    <property type="component" value="Unassembled WGS sequence"/>
</dbReference>
<dbReference type="EMBL" id="KV745237">
    <property type="protein sequence ID" value="OCK76161.1"/>
    <property type="molecule type" value="Genomic_DNA"/>
</dbReference>
<evidence type="ECO:0000313" key="3">
    <source>
        <dbReference type="EMBL" id="OCK76161.1"/>
    </source>
</evidence>
<dbReference type="OrthoDB" id="3758369at2759"/>
<sequence>INNITSTLDTTAEVYANIKDGEDLPQAFHEVAKKVELVVGTLRIAKTHILKSTPDEKSCKEIKPTVERCKEKASRLENIFHQVVPQASTPRPERYRLAVTALGKGNRVETLMKGMLEDVKLLAGNQAVKAATEAEIGKLVKAIEELVAMPPSLSEDTPGNSINNYGSGTVNANTGEGTQNNNTGSGKQFNGQYQYFGKNNWHLLKQFGASPLLTQYRRFLQSLGPC</sequence>
<feature type="compositionally biased region" description="Low complexity" evidence="1">
    <location>
        <begin position="171"/>
        <end position="184"/>
    </location>
</feature>
<dbReference type="Pfam" id="PF17107">
    <property type="entry name" value="SesA"/>
    <property type="match status" value="1"/>
</dbReference>
<evidence type="ECO:0000256" key="1">
    <source>
        <dbReference type="SAM" id="MobiDB-lite"/>
    </source>
</evidence>
<proteinExistence type="predicted"/>
<feature type="compositionally biased region" description="Polar residues" evidence="1">
    <location>
        <begin position="154"/>
        <end position="170"/>
    </location>
</feature>
<feature type="region of interest" description="Disordered" evidence="1">
    <location>
        <begin position="151"/>
        <end position="186"/>
    </location>
</feature>
<dbReference type="AlphaFoldDB" id="A0A8E2E2I2"/>
<accession>A0A8E2E2I2</accession>
<gene>
    <name evidence="3" type="ORF">K432DRAFT_306957</name>
</gene>
<organism evidence="3 4">
    <name type="scientific">Lepidopterella palustris CBS 459.81</name>
    <dbReference type="NCBI Taxonomy" id="1314670"/>
    <lineage>
        <taxon>Eukaryota</taxon>
        <taxon>Fungi</taxon>
        <taxon>Dikarya</taxon>
        <taxon>Ascomycota</taxon>
        <taxon>Pezizomycotina</taxon>
        <taxon>Dothideomycetes</taxon>
        <taxon>Pleosporomycetidae</taxon>
        <taxon>Mytilinidiales</taxon>
        <taxon>Argynnaceae</taxon>
        <taxon>Lepidopterella</taxon>
    </lineage>
</organism>
<name>A0A8E2E2I2_9PEZI</name>
<feature type="non-terminal residue" evidence="3">
    <location>
        <position position="1"/>
    </location>
</feature>
<dbReference type="InterPro" id="IPR031352">
    <property type="entry name" value="SesA"/>
</dbReference>
<evidence type="ECO:0000259" key="2">
    <source>
        <dbReference type="Pfam" id="PF17107"/>
    </source>
</evidence>
<reference evidence="3 4" key="1">
    <citation type="journal article" date="2016" name="Nat. Commun.">
        <title>Ectomycorrhizal ecology is imprinted in the genome of the dominant symbiotic fungus Cenococcum geophilum.</title>
        <authorList>
            <consortium name="DOE Joint Genome Institute"/>
            <person name="Peter M."/>
            <person name="Kohler A."/>
            <person name="Ohm R.A."/>
            <person name="Kuo A."/>
            <person name="Krutzmann J."/>
            <person name="Morin E."/>
            <person name="Arend M."/>
            <person name="Barry K.W."/>
            <person name="Binder M."/>
            <person name="Choi C."/>
            <person name="Clum A."/>
            <person name="Copeland A."/>
            <person name="Grisel N."/>
            <person name="Haridas S."/>
            <person name="Kipfer T."/>
            <person name="LaButti K."/>
            <person name="Lindquist E."/>
            <person name="Lipzen A."/>
            <person name="Maire R."/>
            <person name="Meier B."/>
            <person name="Mihaltcheva S."/>
            <person name="Molinier V."/>
            <person name="Murat C."/>
            <person name="Poggeler S."/>
            <person name="Quandt C.A."/>
            <person name="Sperisen C."/>
            <person name="Tritt A."/>
            <person name="Tisserant E."/>
            <person name="Crous P.W."/>
            <person name="Henrissat B."/>
            <person name="Nehls U."/>
            <person name="Egli S."/>
            <person name="Spatafora J.W."/>
            <person name="Grigoriev I.V."/>
            <person name="Martin F.M."/>
        </authorList>
    </citation>
    <scope>NUCLEOTIDE SEQUENCE [LARGE SCALE GENOMIC DNA]</scope>
    <source>
        <strain evidence="3 4">CBS 459.81</strain>
    </source>
</reference>
<feature type="domain" description="NACHT-NTPase and P-loop NTPases N-terminal" evidence="2">
    <location>
        <begin position="1"/>
        <end position="122"/>
    </location>
</feature>
<protein>
    <submittedName>
        <fullName evidence="3">SesA protein</fullName>
    </submittedName>
</protein>
<evidence type="ECO:0000313" key="4">
    <source>
        <dbReference type="Proteomes" id="UP000250266"/>
    </source>
</evidence>
<keyword evidence="4" id="KW-1185">Reference proteome</keyword>